<keyword evidence="1" id="KW-1133">Transmembrane helix</keyword>
<keyword evidence="1" id="KW-0812">Transmembrane</keyword>
<evidence type="ECO:0000313" key="3">
    <source>
        <dbReference type="Proteomes" id="UP000316706"/>
    </source>
</evidence>
<evidence type="ECO:0000313" key="2">
    <source>
        <dbReference type="EMBL" id="TQM68535.1"/>
    </source>
</evidence>
<feature type="transmembrane region" description="Helical" evidence="1">
    <location>
        <begin position="91"/>
        <end position="117"/>
    </location>
</feature>
<feature type="transmembrane region" description="Helical" evidence="1">
    <location>
        <begin position="137"/>
        <end position="158"/>
    </location>
</feature>
<gene>
    <name evidence="2" type="ORF">FHX41_2182</name>
</gene>
<reference evidence="2 3" key="1">
    <citation type="submission" date="2019-06" db="EMBL/GenBank/DDBJ databases">
        <title>Sequencing the genomes of 1000 actinobacteria strains.</title>
        <authorList>
            <person name="Klenk H.-P."/>
        </authorList>
    </citation>
    <scope>NUCLEOTIDE SEQUENCE [LARGE SCALE GENOMIC DNA]</scope>
    <source>
        <strain evidence="2 3">DSM 45043</strain>
    </source>
</reference>
<protein>
    <submittedName>
        <fullName evidence="2">Uncharacterized protein DUF3995</fullName>
    </submittedName>
</protein>
<dbReference type="EMBL" id="VFPO01000001">
    <property type="protein sequence ID" value="TQM68535.1"/>
    <property type="molecule type" value="Genomic_DNA"/>
</dbReference>
<name>A0A543ID76_9ACTN</name>
<comment type="caution">
    <text evidence="2">The sequence shown here is derived from an EMBL/GenBank/DDBJ whole genome shotgun (WGS) entry which is preliminary data.</text>
</comment>
<feature type="transmembrane region" description="Helical" evidence="1">
    <location>
        <begin position="57"/>
        <end position="79"/>
    </location>
</feature>
<sequence length="165" mass="17599">MTHRFSASMVAALLAAVLGIGHAAFSAYWAIGGTWLLDTIGGELERWGRERQPSVVVALWLIAVLKSGVAVAAPVLALGPGRLPGWTTGRAARALGWIAAVVLTAYGGVLTAVGLLVQSGAVEAAEDGDQRALAWHAFLWDPWFFLWGLAFLICLWLTRPGRNPR</sequence>
<proteinExistence type="predicted"/>
<dbReference type="Proteomes" id="UP000316706">
    <property type="component" value="Unassembled WGS sequence"/>
</dbReference>
<evidence type="ECO:0000256" key="1">
    <source>
        <dbReference type="SAM" id="Phobius"/>
    </source>
</evidence>
<accession>A0A543ID76</accession>
<dbReference type="RefSeq" id="WP_141968054.1">
    <property type="nucleotide sequence ID" value="NZ_VFPO01000001.1"/>
</dbReference>
<keyword evidence="1" id="KW-0472">Membrane</keyword>
<organism evidence="2 3">
    <name type="scientific">Actinomadura hallensis</name>
    <dbReference type="NCBI Taxonomy" id="337895"/>
    <lineage>
        <taxon>Bacteria</taxon>
        <taxon>Bacillati</taxon>
        <taxon>Actinomycetota</taxon>
        <taxon>Actinomycetes</taxon>
        <taxon>Streptosporangiales</taxon>
        <taxon>Thermomonosporaceae</taxon>
        <taxon>Actinomadura</taxon>
    </lineage>
</organism>
<dbReference type="Pfam" id="PF13160">
    <property type="entry name" value="DUF3995"/>
    <property type="match status" value="1"/>
</dbReference>
<dbReference type="InterPro" id="IPR025058">
    <property type="entry name" value="DUF3995"/>
</dbReference>
<keyword evidence="3" id="KW-1185">Reference proteome</keyword>
<dbReference type="OrthoDB" id="2881403at2"/>
<dbReference type="AlphaFoldDB" id="A0A543ID76"/>